<dbReference type="PANTHER" id="PTHR46577">
    <property type="entry name" value="HTH-TYPE TRANSCRIPTIONAL REGULATORY PROTEIN GABR"/>
    <property type="match status" value="1"/>
</dbReference>
<dbReference type="PANTHER" id="PTHR46577:SF1">
    <property type="entry name" value="HTH-TYPE TRANSCRIPTIONAL REGULATORY PROTEIN GABR"/>
    <property type="match status" value="1"/>
</dbReference>
<dbReference type="SUPFAM" id="SSF46785">
    <property type="entry name" value="Winged helix' DNA-binding domain"/>
    <property type="match status" value="1"/>
</dbReference>
<keyword evidence="8" id="KW-0808">Transferase</keyword>
<dbReference type="Gene3D" id="1.10.10.10">
    <property type="entry name" value="Winged helix-like DNA-binding domain superfamily/Winged helix DNA-binding domain"/>
    <property type="match status" value="1"/>
</dbReference>
<organism evidence="8 9">
    <name type="scientific">Agromyces mariniharenae</name>
    <dbReference type="NCBI Taxonomy" id="2604423"/>
    <lineage>
        <taxon>Bacteria</taxon>
        <taxon>Bacillati</taxon>
        <taxon>Actinomycetota</taxon>
        <taxon>Actinomycetes</taxon>
        <taxon>Micrococcales</taxon>
        <taxon>Microbacteriaceae</taxon>
        <taxon>Agromyces</taxon>
    </lineage>
</organism>
<gene>
    <name evidence="8" type="ORF">FYC51_07435</name>
</gene>
<name>A0A5S4V3D0_9MICO</name>
<keyword evidence="5" id="KW-0804">Transcription</keyword>
<dbReference type="Pfam" id="PF00392">
    <property type="entry name" value="GntR"/>
    <property type="match status" value="1"/>
</dbReference>
<evidence type="ECO:0000259" key="7">
    <source>
        <dbReference type="PROSITE" id="PS50949"/>
    </source>
</evidence>
<proteinExistence type="inferred from homology"/>
<dbReference type="AlphaFoldDB" id="A0A5S4V3D0"/>
<feature type="region of interest" description="Disordered" evidence="6">
    <location>
        <begin position="160"/>
        <end position="182"/>
    </location>
</feature>
<keyword evidence="2" id="KW-0663">Pyridoxal phosphate</keyword>
<dbReference type="InterPro" id="IPR051446">
    <property type="entry name" value="HTH_trans_reg/aminotransferase"/>
</dbReference>
<evidence type="ECO:0000313" key="9">
    <source>
        <dbReference type="Proteomes" id="UP000325243"/>
    </source>
</evidence>
<dbReference type="SMART" id="SM00345">
    <property type="entry name" value="HTH_GNTR"/>
    <property type="match status" value="1"/>
</dbReference>
<dbReference type="Proteomes" id="UP000325243">
    <property type="component" value="Unassembled WGS sequence"/>
</dbReference>
<dbReference type="SUPFAM" id="SSF53383">
    <property type="entry name" value="PLP-dependent transferases"/>
    <property type="match status" value="1"/>
</dbReference>
<dbReference type="GO" id="GO:0008483">
    <property type="term" value="F:transaminase activity"/>
    <property type="evidence" value="ECO:0007669"/>
    <property type="project" value="UniProtKB-KW"/>
</dbReference>
<evidence type="ECO:0000256" key="6">
    <source>
        <dbReference type="SAM" id="MobiDB-lite"/>
    </source>
</evidence>
<comment type="similarity">
    <text evidence="1">In the C-terminal section; belongs to the class-I pyridoxal-phosphate-dependent aminotransferase family.</text>
</comment>
<dbReference type="InterPro" id="IPR036388">
    <property type="entry name" value="WH-like_DNA-bd_sf"/>
</dbReference>
<dbReference type="GO" id="GO:0003677">
    <property type="term" value="F:DNA binding"/>
    <property type="evidence" value="ECO:0007669"/>
    <property type="project" value="UniProtKB-KW"/>
</dbReference>
<evidence type="ECO:0000256" key="1">
    <source>
        <dbReference type="ARBA" id="ARBA00005384"/>
    </source>
</evidence>
<accession>A0A5S4V3D0</accession>
<keyword evidence="3" id="KW-0805">Transcription regulation</keyword>
<dbReference type="GO" id="GO:0003700">
    <property type="term" value="F:DNA-binding transcription factor activity"/>
    <property type="evidence" value="ECO:0007669"/>
    <property type="project" value="InterPro"/>
</dbReference>
<dbReference type="InterPro" id="IPR015421">
    <property type="entry name" value="PyrdxlP-dep_Trfase_major"/>
</dbReference>
<feature type="domain" description="HTH gntR-type" evidence="7">
    <location>
        <begin position="80"/>
        <end position="148"/>
    </location>
</feature>
<evidence type="ECO:0000313" key="8">
    <source>
        <dbReference type="EMBL" id="TYL53496.1"/>
    </source>
</evidence>
<feature type="compositionally biased region" description="Basic and acidic residues" evidence="6">
    <location>
        <begin position="166"/>
        <end position="178"/>
    </location>
</feature>
<protein>
    <submittedName>
        <fullName evidence="8">PLP-dependent aminotransferase family protein</fullName>
    </submittedName>
</protein>
<evidence type="ECO:0000256" key="3">
    <source>
        <dbReference type="ARBA" id="ARBA00023015"/>
    </source>
</evidence>
<dbReference type="InterPro" id="IPR000524">
    <property type="entry name" value="Tscrpt_reg_HTH_GntR"/>
</dbReference>
<keyword evidence="8" id="KW-0032">Aminotransferase</keyword>
<dbReference type="InterPro" id="IPR036390">
    <property type="entry name" value="WH_DNA-bd_sf"/>
</dbReference>
<dbReference type="GO" id="GO:0030170">
    <property type="term" value="F:pyridoxal phosphate binding"/>
    <property type="evidence" value="ECO:0007669"/>
    <property type="project" value="InterPro"/>
</dbReference>
<dbReference type="PRINTS" id="PR00035">
    <property type="entry name" value="HTHGNTR"/>
</dbReference>
<sequence>MPHELGVEQLEELVAVGGLALGQASDAAGGGGVRHGHAASLASTLVRRADQFSQHPAVQSSGSEGAVDGPILVIDRDGGLPIGVQLVDGLRRGILDGALRAGDRMPSTRGLASELGVSRSAVVGAYEQLAGEGYLEMRQGAPTRVADLARRDVAASVGMEVASGDRPQEGRPDTRRESTTAGRAARAVGERTVPRIDLLPGRPSTSRIDTRAWRSAWREAAARDIPSESPRRFGVPRLREEIADHLRMARGVACEADDIVVTAGTSEALSLSASALAVALGRPPVVAVEHPGYPSARRTLELHGARTVPVAVDADGIVVESLRRMPRPPDAVMVTPSHQYPLGGRLPVAIRLELLEWAREAGAIVLEDDYDSEYRHLGPPLPALASLDDAGRAVLVGSFSKVLTPWLRLGYVVLPDNPGLRAAYATMRADDRCPVPGVVQDAVANLLANGSVRRHIAGTRRDYAHRRRLVLDALDGLPGAPLSGLDGGLHAVVRLPGAAASAAVLGRLDDEGVAVAPLGDYSAVPGEEEPGIVIGYAGVADTQLVEGLGRIRAAILAVL</sequence>
<keyword evidence="9" id="KW-1185">Reference proteome</keyword>
<keyword evidence="4" id="KW-0238">DNA-binding</keyword>
<reference evidence="8 9" key="1">
    <citation type="submission" date="2019-08" db="EMBL/GenBank/DDBJ databases">
        <authorList>
            <person name="Hu J."/>
        </authorList>
    </citation>
    <scope>NUCLEOTIDE SEQUENCE [LARGE SCALE GENOMIC DNA]</scope>
    <source>
        <strain evidence="8 9">NEAU-184</strain>
    </source>
</reference>
<dbReference type="InterPro" id="IPR004839">
    <property type="entry name" value="Aminotransferase_I/II_large"/>
</dbReference>
<comment type="caution">
    <text evidence="8">The sequence shown here is derived from an EMBL/GenBank/DDBJ whole genome shotgun (WGS) entry which is preliminary data.</text>
</comment>
<dbReference type="Pfam" id="PF00155">
    <property type="entry name" value="Aminotran_1_2"/>
    <property type="match status" value="1"/>
</dbReference>
<evidence type="ECO:0000256" key="5">
    <source>
        <dbReference type="ARBA" id="ARBA00023163"/>
    </source>
</evidence>
<dbReference type="EMBL" id="VSSB01000001">
    <property type="protein sequence ID" value="TYL53496.1"/>
    <property type="molecule type" value="Genomic_DNA"/>
</dbReference>
<evidence type="ECO:0000256" key="4">
    <source>
        <dbReference type="ARBA" id="ARBA00023125"/>
    </source>
</evidence>
<evidence type="ECO:0000256" key="2">
    <source>
        <dbReference type="ARBA" id="ARBA00022898"/>
    </source>
</evidence>
<dbReference type="CDD" id="cd00609">
    <property type="entry name" value="AAT_like"/>
    <property type="match status" value="1"/>
</dbReference>
<dbReference type="Gene3D" id="3.40.640.10">
    <property type="entry name" value="Type I PLP-dependent aspartate aminotransferase-like (Major domain)"/>
    <property type="match status" value="1"/>
</dbReference>
<dbReference type="PROSITE" id="PS50949">
    <property type="entry name" value="HTH_GNTR"/>
    <property type="match status" value="1"/>
</dbReference>
<dbReference type="InterPro" id="IPR015424">
    <property type="entry name" value="PyrdxlP-dep_Trfase"/>
</dbReference>
<dbReference type="CDD" id="cd07377">
    <property type="entry name" value="WHTH_GntR"/>
    <property type="match status" value="1"/>
</dbReference>